<comment type="function">
    <text evidence="1">Cell division protein that is involved in the assembly of the Z ring. May serve as a membrane anchor for the Z ring.</text>
</comment>
<dbReference type="PANTHER" id="PTHR32432:SF4">
    <property type="entry name" value="CELL DIVISION PROTEIN FTSA"/>
    <property type="match status" value="1"/>
</dbReference>
<comment type="similarity">
    <text evidence="1">Belongs to the FtsA/MreB family.</text>
</comment>
<keyword evidence="3" id="KW-1185">Reference proteome</keyword>
<accession>A0A381D7X5</accession>
<dbReference type="InterPro" id="IPR050696">
    <property type="entry name" value="FtsA/MreB"/>
</dbReference>
<organism evidence="2 3">
    <name type="scientific">Campylobacter devanensis</name>
    <dbReference type="NCBI Taxonomy" id="3161138"/>
    <lineage>
        <taxon>Bacteria</taxon>
        <taxon>Pseudomonadati</taxon>
        <taxon>Campylobacterota</taxon>
        <taxon>Epsilonproteobacteria</taxon>
        <taxon>Campylobacterales</taxon>
        <taxon>Campylobacteraceae</taxon>
        <taxon>Campylobacter</taxon>
    </lineage>
</organism>
<dbReference type="InterPro" id="IPR003494">
    <property type="entry name" value="SHS2_FtsA"/>
</dbReference>
<dbReference type="CDD" id="cd24048">
    <property type="entry name" value="ASKHA_NBD_FtsA"/>
    <property type="match status" value="1"/>
</dbReference>
<dbReference type="Pfam" id="PF14450">
    <property type="entry name" value="FtsA"/>
    <property type="match status" value="1"/>
</dbReference>
<comment type="subcellular location">
    <subcellularLocation>
        <location evidence="1">Cell membrane</location>
        <topology evidence="1">Peripheral membrane protein</topology>
        <orientation evidence="1">Cytoplasmic side</orientation>
    </subcellularLocation>
    <text evidence="1">Localizes to the Z ring in an FtsZ-dependent manner. Targeted to the membrane through a conserved C-terminal amphipathic helix.</text>
</comment>
<evidence type="ECO:0000313" key="3">
    <source>
        <dbReference type="Proteomes" id="UP000194309"/>
    </source>
</evidence>
<reference evidence="2 3" key="1">
    <citation type="journal article" date="2017" name="Genome Biol. Evol.">
        <title>Comparative Genomic Analysis Identifies a Campylobacter Clade Deficient in Selenium Metabolism.</title>
        <authorList>
            <person name="Miller W.G."/>
            <person name="Yee E."/>
            <person name="Lopes B.S."/>
            <person name="Chapman M.H."/>
            <person name="Huynh S."/>
            <person name="Bono J.L."/>
            <person name="Parker C.T."/>
            <person name="Strachan N.J.C."/>
            <person name="Forbes K.J."/>
        </authorList>
    </citation>
    <scope>NUCLEOTIDE SEQUENCE [LARGE SCALE GENOMIC DNA]</scope>
    <source>
        <strain evidence="2 3">NCTC 13003</strain>
    </source>
</reference>
<dbReference type="InterPro" id="IPR020823">
    <property type="entry name" value="Cell_div_FtsA"/>
</dbReference>
<protein>
    <recommendedName>
        <fullName evidence="1">Cell division protein FtsA</fullName>
    </recommendedName>
</protein>
<sequence>MGTKILGIDIGSTQICAVMVEHEPRSLENTIKVIGMGTIKSQGLKKGSITNIELASNSIKSVVSSVVRTAGIKFDKVIVSISGKDAKNINCKDVVNIPEKEVTIKQIERAISSAEYKVKIPHDYEILHTLPYNFKVDEQDNIEDPLGMNGTRLEVQAHIIAVQKSAIMNLRKAIEKAGLKADNIVLSGYASAISTLNEDEKALGTVLIDLGGSSCNMVIHSGNSIRYNDFLSVGSLNITTDISTVLHTPPAVAEEVKIKYGTLKPRSNELIVLPDLGDENSSHEVDISVIINVIYMRVEEALMILAKMLSESGYKEYASAGIVLTGGMAKIEGLRELATAIFDNMPVRIARPREFSGSIDVFQDPANSCAIGLCLYGAGYFTPYEIDSERKLRHKDEIVLRPNPFVATKEFDEHIPQTIPSNNSANLDDVMPKVQPKQKMELDLKIDDNGDKDVLKENIALEKVNSVSKFMNYLKNLF</sequence>
<dbReference type="OrthoDB" id="9810567at2"/>
<dbReference type="EMBL" id="CP018788">
    <property type="protein sequence ID" value="ARQ98811.1"/>
    <property type="molecule type" value="Genomic_DNA"/>
</dbReference>
<dbReference type="Gene3D" id="3.30.420.40">
    <property type="match status" value="1"/>
</dbReference>
<keyword evidence="1" id="KW-0472">Membrane</keyword>
<dbReference type="Proteomes" id="UP000194309">
    <property type="component" value="Chromosome"/>
</dbReference>
<dbReference type="PANTHER" id="PTHR32432">
    <property type="entry name" value="CELL DIVISION PROTEIN FTSA-RELATED"/>
    <property type="match status" value="1"/>
</dbReference>
<keyword evidence="1 2" id="KW-0132">Cell division</keyword>
<comment type="subunit">
    <text evidence="1">Self-interacts. Interacts with FtsZ.</text>
</comment>
<proteinExistence type="inferred from homology"/>
<name>A0A1X9SRF7_9BACT</name>
<evidence type="ECO:0000256" key="1">
    <source>
        <dbReference type="HAMAP-Rule" id="MF_02033"/>
    </source>
</evidence>
<gene>
    <name evidence="1 2" type="primary">ftsA</name>
    <name evidence="2" type="ORF">CIGN_0514</name>
</gene>
<dbReference type="KEGG" id="cdev:CIGN_0514"/>
<dbReference type="GO" id="GO:0043093">
    <property type="term" value="P:FtsZ-dependent cytokinesis"/>
    <property type="evidence" value="ECO:0007669"/>
    <property type="project" value="UniProtKB-UniRule"/>
</dbReference>
<dbReference type="NCBIfam" id="TIGR01174">
    <property type="entry name" value="ftsA"/>
    <property type="match status" value="1"/>
</dbReference>
<evidence type="ECO:0000313" key="2">
    <source>
        <dbReference type="EMBL" id="ARQ98811.1"/>
    </source>
</evidence>
<dbReference type="HAMAP" id="MF_02033">
    <property type="entry name" value="FtsA"/>
    <property type="match status" value="1"/>
</dbReference>
<keyword evidence="1" id="KW-1003">Cell membrane</keyword>
<dbReference type="SMART" id="SM00842">
    <property type="entry name" value="FtsA"/>
    <property type="match status" value="1"/>
</dbReference>
<dbReference type="Pfam" id="PF02491">
    <property type="entry name" value="SHS2_FTSA"/>
    <property type="match status" value="1"/>
</dbReference>
<dbReference type="Gene3D" id="3.30.1490.110">
    <property type="match status" value="1"/>
</dbReference>
<dbReference type="SUPFAM" id="SSF53067">
    <property type="entry name" value="Actin-like ATPase domain"/>
    <property type="match status" value="2"/>
</dbReference>
<dbReference type="STRING" id="1660064.CIGN_0514"/>
<keyword evidence="1" id="KW-0131">Cell cycle</keyword>
<dbReference type="AlphaFoldDB" id="A0A1X9SRF7"/>
<accession>A0A1X9SRF7</accession>
<dbReference type="GO" id="GO:0032153">
    <property type="term" value="C:cell division site"/>
    <property type="evidence" value="ECO:0007669"/>
    <property type="project" value="UniProtKB-UniRule"/>
</dbReference>
<dbReference type="GO" id="GO:0009898">
    <property type="term" value="C:cytoplasmic side of plasma membrane"/>
    <property type="evidence" value="ECO:0007669"/>
    <property type="project" value="UniProtKB-UniRule"/>
</dbReference>
<dbReference type="InterPro" id="IPR043129">
    <property type="entry name" value="ATPase_NBD"/>
</dbReference>